<organism evidence="2 3">
    <name type="scientific">Acinetobacter venetianus</name>
    <dbReference type="NCBI Taxonomy" id="52133"/>
    <lineage>
        <taxon>Bacteria</taxon>
        <taxon>Pseudomonadati</taxon>
        <taxon>Pseudomonadota</taxon>
        <taxon>Gammaproteobacteria</taxon>
        <taxon>Moraxellales</taxon>
        <taxon>Moraxellaceae</taxon>
        <taxon>Acinetobacter</taxon>
    </lineage>
</organism>
<dbReference type="GO" id="GO:0003677">
    <property type="term" value="F:DNA binding"/>
    <property type="evidence" value="ECO:0007669"/>
    <property type="project" value="InterPro"/>
</dbReference>
<evidence type="ECO:0000313" key="2">
    <source>
        <dbReference type="EMBL" id="KXZ66768.1"/>
    </source>
</evidence>
<dbReference type="InterPro" id="IPR001387">
    <property type="entry name" value="Cro/C1-type_HTH"/>
</dbReference>
<evidence type="ECO:0000259" key="1">
    <source>
        <dbReference type="PROSITE" id="PS50943"/>
    </source>
</evidence>
<comment type="caution">
    <text evidence="2">The sequence shown here is derived from an EMBL/GenBank/DDBJ whole genome shotgun (WGS) entry which is preliminary data.</text>
</comment>
<dbReference type="AlphaFoldDB" id="A0A150HMV1"/>
<feature type="domain" description="HTH cro/C1-type" evidence="1">
    <location>
        <begin position="13"/>
        <end position="57"/>
    </location>
</feature>
<protein>
    <recommendedName>
        <fullName evidence="1">HTH cro/C1-type domain-containing protein</fullName>
    </recommendedName>
</protein>
<dbReference type="PROSITE" id="PS50943">
    <property type="entry name" value="HTH_CROC1"/>
    <property type="match status" value="1"/>
</dbReference>
<dbReference type="EMBL" id="JRUE01000201">
    <property type="protein sequence ID" value="KXZ66768.1"/>
    <property type="molecule type" value="Genomic_DNA"/>
</dbReference>
<accession>A0A150HMV1</accession>
<evidence type="ECO:0000313" key="3">
    <source>
        <dbReference type="Proteomes" id="UP000075680"/>
    </source>
</evidence>
<proteinExistence type="predicted"/>
<dbReference type="InterPro" id="IPR010982">
    <property type="entry name" value="Lambda_DNA-bd_dom_sf"/>
</dbReference>
<dbReference type="Proteomes" id="UP000075680">
    <property type="component" value="Unassembled WGS sequence"/>
</dbReference>
<dbReference type="SUPFAM" id="SSF47413">
    <property type="entry name" value="lambda repressor-like DNA-binding domains"/>
    <property type="match status" value="1"/>
</dbReference>
<sequence>MTLKEKIQFLHTHGYTQQKISDETGINQSSVSRILKETQQSVQYEKGKALDVLIEKLSKSPLTS</sequence>
<gene>
    <name evidence="2" type="ORF">AVENLUH5627_02462</name>
</gene>
<name>A0A150HMV1_9GAMM</name>
<reference evidence="2 3" key="1">
    <citation type="journal article" date="2016" name="Sci. Rep.">
        <title>Genomic and phenotypic characterization of the species Acinetobacter venetianus.</title>
        <authorList>
            <person name="Fondi M."/>
            <person name="Maida I."/>
            <person name="Perrin E."/>
            <person name="Orlandini V."/>
            <person name="La Torre L."/>
            <person name="Bosi E."/>
            <person name="Negroni A."/>
            <person name="Zanaroli G."/>
            <person name="Fava F."/>
            <person name="Decorosi F."/>
            <person name="Giovannetti L."/>
            <person name="Viti C."/>
            <person name="Vaneechoutte M."/>
            <person name="Dijkshoorn L."/>
            <person name="Fani R."/>
        </authorList>
    </citation>
    <scope>NUCLEOTIDE SEQUENCE [LARGE SCALE GENOMIC DNA]</scope>
    <source>
        <strain evidence="2 3">LUH5627</strain>
    </source>
</reference>
<dbReference type="PATRIC" id="fig|52133.18.peg.2528"/>
<dbReference type="RefSeq" id="WP_061519212.1">
    <property type="nucleotide sequence ID" value="NZ_JRUE01000201.1"/>
</dbReference>
<dbReference type="Gene3D" id="1.10.10.60">
    <property type="entry name" value="Homeodomain-like"/>
    <property type="match status" value="1"/>
</dbReference>